<dbReference type="AlphaFoldDB" id="A0A150GKH4"/>
<dbReference type="GO" id="GO:0005198">
    <property type="term" value="F:structural molecule activity"/>
    <property type="evidence" value="ECO:0007669"/>
    <property type="project" value="TreeGrafter"/>
</dbReference>
<dbReference type="PANTHER" id="PTHR13149">
    <property type="entry name" value="VACUOLAR PROTEIN SORTING-ASSOCIATED PROTEIN VPS25"/>
    <property type="match status" value="1"/>
</dbReference>
<dbReference type="STRING" id="33097.A0A150GKH4"/>
<dbReference type="Gene3D" id="1.10.10.10">
    <property type="entry name" value="Winged helix-like DNA-binding domain superfamily/Winged helix DNA-binding domain"/>
    <property type="match status" value="1"/>
</dbReference>
<dbReference type="EMBL" id="LSYV01000018">
    <property type="protein sequence ID" value="KXZ50291.1"/>
    <property type="molecule type" value="Genomic_DNA"/>
</dbReference>
<gene>
    <name evidence="5" type="ORF">GPECTOR_17g930</name>
</gene>
<dbReference type="InterPro" id="IPR036390">
    <property type="entry name" value="WH_DNA-bd_sf"/>
</dbReference>
<organism evidence="5 6">
    <name type="scientific">Gonium pectorale</name>
    <name type="common">Green alga</name>
    <dbReference type="NCBI Taxonomy" id="33097"/>
    <lineage>
        <taxon>Eukaryota</taxon>
        <taxon>Viridiplantae</taxon>
        <taxon>Chlorophyta</taxon>
        <taxon>core chlorophytes</taxon>
        <taxon>Chlorophyceae</taxon>
        <taxon>CS clade</taxon>
        <taxon>Chlamydomonadales</taxon>
        <taxon>Volvocaceae</taxon>
        <taxon>Gonium</taxon>
    </lineage>
</organism>
<proteinExistence type="inferred from homology"/>
<dbReference type="FunFam" id="1.10.10.10:FF:000141">
    <property type="entry name" value="vacuolar protein-sorting-associated protein 25"/>
    <property type="match status" value="1"/>
</dbReference>
<sequence length="123" mass="13833">MPKGGKDDVVPWKLNTEARVVILDELVTQGRAEWLDKGKTQSLILWKKVDEWAATLMDFVRTYGLSDSVMTLDELSSGDDVRGTELFGLHREVLTRALRLLEAQGKVRTFKGATPEELGVKFL</sequence>
<dbReference type="GO" id="GO:0042803">
    <property type="term" value="F:protein homodimerization activity"/>
    <property type="evidence" value="ECO:0007669"/>
    <property type="project" value="TreeGrafter"/>
</dbReference>
<evidence type="ECO:0000313" key="5">
    <source>
        <dbReference type="EMBL" id="KXZ50291.1"/>
    </source>
</evidence>
<dbReference type="Proteomes" id="UP000075714">
    <property type="component" value="Unassembled WGS sequence"/>
</dbReference>
<evidence type="ECO:0000256" key="2">
    <source>
        <dbReference type="ARBA" id="ARBA00022448"/>
    </source>
</evidence>
<evidence type="ECO:0000256" key="3">
    <source>
        <dbReference type="ARBA" id="ARBA00022927"/>
    </source>
</evidence>
<accession>A0A150GKH4</accession>
<keyword evidence="6" id="KW-1185">Reference proteome</keyword>
<evidence type="ECO:0000256" key="1">
    <source>
        <dbReference type="ARBA" id="ARBA00009674"/>
    </source>
</evidence>
<dbReference type="InterPro" id="IPR036388">
    <property type="entry name" value="WH-like_DNA-bd_sf"/>
</dbReference>
<dbReference type="PANTHER" id="PTHR13149:SF0">
    <property type="entry name" value="VACUOLAR PROTEIN-SORTING-ASSOCIATED PROTEIN 25"/>
    <property type="match status" value="1"/>
</dbReference>
<evidence type="ECO:0000313" key="6">
    <source>
        <dbReference type="Proteomes" id="UP000075714"/>
    </source>
</evidence>
<dbReference type="GO" id="GO:0016236">
    <property type="term" value="P:macroautophagy"/>
    <property type="evidence" value="ECO:0007669"/>
    <property type="project" value="UniProtKB-ARBA"/>
</dbReference>
<dbReference type="InterPro" id="IPR008570">
    <property type="entry name" value="ESCRT-II_cplx_Vps25-sub"/>
</dbReference>
<name>A0A150GKH4_GONPE</name>
<dbReference type="GO" id="GO:0043328">
    <property type="term" value="P:protein transport to vacuole involved in ubiquitin-dependent protein catabolic process via the multivesicular body sorting pathway"/>
    <property type="evidence" value="ECO:0007669"/>
    <property type="project" value="TreeGrafter"/>
</dbReference>
<reference evidence="6" key="1">
    <citation type="journal article" date="2016" name="Nat. Commun.">
        <title>The Gonium pectorale genome demonstrates co-option of cell cycle regulation during the evolution of multicellularity.</title>
        <authorList>
            <person name="Hanschen E.R."/>
            <person name="Marriage T.N."/>
            <person name="Ferris P.J."/>
            <person name="Hamaji T."/>
            <person name="Toyoda A."/>
            <person name="Fujiyama A."/>
            <person name="Neme R."/>
            <person name="Noguchi H."/>
            <person name="Minakuchi Y."/>
            <person name="Suzuki M."/>
            <person name="Kawai-Toyooka H."/>
            <person name="Smith D.R."/>
            <person name="Sparks H."/>
            <person name="Anderson J."/>
            <person name="Bakaric R."/>
            <person name="Luria V."/>
            <person name="Karger A."/>
            <person name="Kirschner M.W."/>
            <person name="Durand P.M."/>
            <person name="Michod R.E."/>
            <person name="Nozaki H."/>
            <person name="Olson B.J."/>
        </authorList>
    </citation>
    <scope>NUCLEOTIDE SEQUENCE [LARGE SCALE GENOMIC DNA]</scope>
    <source>
        <strain evidence="6">NIES-2863</strain>
    </source>
</reference>
<keyword evidence="3" id="KW-0653">Protein transport</keyword>
<comment type="similarity">
    <text evidence="1">Belongs to the VPS25 family.</text>
</comment>
<dbReference type="SUPFAM" id="SSF46785">
    <property type="entry name" value="Winged helix' DNA-binding domain"/>
    <property type="match status" value="2"/>
</dbReference>
<dbReference type="Pfam" id="PF05871">
    <property type="entry name" value="ESCRT-II"/>
    <property type="match status" value="1"/>
</dbReference>
<protein>
    <recommendedName>
        <fullName evidence="4">ESCRT-II complex subunit VPS25</fullName>
    </recommendedName>
</protein>
<keyword evidence="2" id="KW-0813">Transport</keyword>
<dbReference type="OrthoDB" id="245150at2759"/>
<dbReference type="GO" id="GO:0000814">
    <property type="term" value="C:ESCRT II complex"/>
    <property type="evidence" value="ECO:0007669"/>
    <property type="project" value="InterPro"/>
</dbReference>
<evidence type="ECO:0000256" key="4">
    <source>
        <dbReference type="ARBA" id="ARBA00030094"/>
    </source>
</evidence>
<comment type="caution">
    <text evidence="5">The sequence shown here is derived from an EMBL/GenBank/DDBJ whole genome shotgun (WGS) entry which is preliminary data.</text>
</comment>